<accession>A0A3B1DA97</accession>
<reference evidence="2" key="1">
    <citation type="submission" date="2018-06" db="EMBL/GenBank/DDBJ databases">
        <authorList>
            <person name="Zhirakovskaya E."/>
        </authorList>
    </citation>
    <scope>NUCLEOTIDE SEQUENCE</scope>
</reference>
<feature type="region of interest" description="Disordered" evidence="1">
    <location>
        <begin position="1"/>
        <end position="24"/>
    </location>
</feature>
<gene>
    <name evidence="2" type="ORF">MNBD_NITROSPIRAE01-882</name>
</gene>
<sequence length="357" mass="38785">MTGVDRPPISNRSASTDADKGNISQVSDVESIKRALKQLKTSLAQKKIQKIEEETISCDSGSALRTIDDNDTPLDQTDDIISTQYNDCIEISDATTTLRQGKNSLHISRTALTLQISQTFTDLLIRETNTRTGAFTEILREGNITFSISPQDASGCEDQIFYKNLGISYNISTTGRTDTNGEAPVEHEEVVQLNNWTLEVSETHSPAPGCKIVSTDLTLNGGIVKSHLTHPLSQDDYNIGFSNLVMRLNTRSKIIPGFSSRVLGEEVSLSGLVAVRSPCSFGSFTVSTPSADIPFYPSGGRCAIQGRYIVSTSEGLHAIIARPDGRVQIDEGNDGEIEQTFPNCNIAGTCRVETTIF</sequence>
<dbReference type="AlphaFoldDB" id="A0A3B1DA97"/>
<dbReference type="EMBL" id="UOGF01000119">
    <property type="protein sequence ID" value="VAX33753.1"/>
    <property type="molecule type" value="Genomic_DNA"/>
</dbReference>
<proteinExistence type="predicted"/>
<protein>
    <submittedName>
        <fullName evidence="2">Uncharacterized protein</fullName>
    </submittedName>
</protein>
<organism evidence="2">
    <name type="scientific">hydrothermal vent metagenome</name>
    <dbReference type="NCBI Taxonomy" id="652676"/>
    <lineage>
        <taxon>unclassified sequences</taxon>
        <taxon>metagenomes</taxon>
        <taxon>ecological metagenomes</taxon>
    </lineage>
</organism>
<feature type="compositionally biased region" description="Polar residues" evidence="1">
    <location>
        <begin position="10"/>
        <end position="24"/>
    </location>
</feature>
<name>A0A3B1DA97_9ZZZZ</name>
<evidence type="ECO:0000256" key="1">
    <source>
        <dbReference type="SAM" id="MobiDB-lite"/>
    </source>
</evidence>
<evidence type="ECO:0000313" key="2">
    <source>
        <dbReference type="EMBL" id="VAX33753.1"/>
    </source>
</evidence>